<evidence type="ECO:0000256" key="4">
    <source>
        <dbReference type="ARBA" id="ARBA00022679"/>
    </source>
</evidence>
<keyword evidence="5" id="KW-0547">Nucleotide-binding</keyword>
<proteinExistence type="predicted"/>
<keyword evidence="7" id="KW-0067">ATP-binding</keyword>
<evidence type="ECO:0000313" key="12">
    <source>
        <dbReference type="Proteomes" id="UP000765802"/>
    </source>
</evidence>
<keyword evidence="9" id="KW-1133">Transmembrane helix</keyword>
<dbReference type="PANTHER" id="PTHR41523">
    <property type="entry name" value="TWO-COMPONENT SYSTEM SENSOR PROTEIN"/>
    <property type="match status" value="1"/>
</dbReference>
<dbReference type="Pfam" id="PF02518">
    <property type="entry name" value="HATPase_c"/>
    <property type="match status" value="1"/>
</dbReference>
<dbReference type="Proteomes" id="UP000765802">
    <property type="component" value="Unassembled WGS sequence"/>
</dbReference>
<accession>A0ABR7MEF5</accession>
<comment type="caution">
    <text evidence="11">The sequence shown here is derived from an EMBL/GenBank/DDBJ whole genome shotgun (WGS) entry which is preliminary data.</text>
</comment>
<comment type="catalytic activity">
    <reaction evidence="1">
        <text>ATP + protein L-histidine = ADP + protein N-phospho-L-histidine.</text>
        <dbReference type="EC" id="2.7.13.3"/>
    </reaction>
</comment>
<dbReference type="PANTHER" id="PTHR41523:SF8">
    <property type="entry name" value="ETHYLENE RESPONSE SENSOR PROTEIN"/>
    <property type="match status" value="1"/>
</dbReference>
<keyword evidence="9" id="KW-0472">Membrane</keyword>
<dbReference type="InterPro" id="IPR036890">
    <property type="entry name" value="HATPase_C_sf"/>
</dbReference>
<evidence type="ECO:0000256" key="3">
    <source>
        <dbReference type="ARBA" id="ARBA00022553"/>
    </source>
</evidence>
<dbReference type="EC" id="2.7.13.3" evidence="2"/>
<evidence type="ECO:0000256" key="1">
    <source>
        <dbReference type="ARBA" id="ARBA00000085"/>
    </source>
</evidence>
<dbReference type="EMBL" id="MBUA01000030">
    <property type="protein sequence ID" value="MBC6492953.1"/>
    <property type="molecule type" value="Genomic_DNA"/>
</dbReference>
<dbReference type="InterPro" id="IPR011495">
    <property type="entry name" value="Sig_transdc_His_kin_sub2_dim/P"/>
</dbReference>
<evidence type="ECO:0000256" key="8">
    <source>
        <dbReference type="SAM" id="Coils"/>
    </source>
</evidence>
<feature type="transmembrane region" description="Helical" evidence="9">
    <location>
        <begin position="21"/>
        <end position="43"/>
    </location>
</feature>
<gene>
    <name evidence="11" type="ORF">BC349_17995</name>
</gene>
<name>A0ABR7MEF5_9BACT</name>
<evidence type="ECO:0000256" key="7">
    <source>
        <dbReference type="ARBA" id="ARBA00022840"/>
    </source>
</evidence>
<evidence type="ECO:0000256" key="6">
    <source>
        <dbReference type="ARBA" id="ARBA00022777"/>
    </source>
</evidence>
<dbReference type="PROSITE" id="PS50109">
    <property type="entry name" value="HIS_KIN"/>
    <property type="match status" value="1"/>
</dbReference>
<dbReference type="InterPro" id="IPR003594">
    <property type="entry name" value="HATPase_dom"/>
</dbReference>
<feature type="transmembrane region" description="Helical" evidence="9">
    <location>
        <begin position="125"/>
        <end position="143"/>
    </location>
</feature>
<evidence type="ECO:0000259" key="10">
    <source>
        <dbReference type="PROSITE" id="PS50109"/>
    </source>
</evidence>
<reference evidence="11 12" key="1">
    <citation type="submission" date="2016-07" db="EMBL/GenBank/DDBJ databases">
        <title>Genome analysis of Flavihumibacter stibioxidans YS-17.</title>
        <authorList>
            <person name="Shi K."/>
            <person name="Han Y."/>
            <person name="Wang G."/>
        </authorList>
    </citation>
    <scope>NUCLEOTIDE SEQUENCE [LARGE SCALE GENOMIC DNA]</scope>
    <source>
        <strain evidence="11 12">YS-17</strain>
    </source>
</reference>
<evidence type="ECO:0000313" key="11">
    <source>
        <dbReference type="EMBL" id="MBC6492953.1"/>
    </source>
</evidence>
<dbReference type="Pfam" id="PF07568">
    <property type="entry name" value="HisKA_2"/>
    <property type="match status" value="1"/>
</dbReference>
<protein>
    <recommendedName>
        <fullName evidence="2">histidine kinase</fullName>
        <ecNumber evidence="2">2.7.13.3</ecNumber>
    </recommendedName>
</protein>
<dbReference type="SMART" id="SM00387">
    <property type="entry name" value="HATPase_c"/>
    <property type="match status" value="1"/>
</dbReference>
<dbReference type="Gene3D" id="3.30.450.20">
    <property type="entry name" value="PAS domain"/>
    <property type="match status" value="1"/>
</dbReference>
<feature type="transmembrane region" description="Helical" evidence="9">
    <location>
        <begin position="163"/>
        <end position="183"/>
    </location>
</feature>
<feature type="coiled-coil region" evidence="8">
    <location>
        <begin position="201"/>
        <end position="228"/>
    </location>
</feature>
<feature type="transmembrane region" description="Helical" evidence="9">
    <location>
        <begin position="49"/>
        <end position="67"/>
    </location>
</feature>
<keyword evidence="9" id="KW-0812">Transmembrane</keyword>
<sequence>MKKWLWFIAGDKDSFKLEHQVFNSTSFFITAFAFIASTSNWVLGLHPLTIWPGFLGGLTSMVIFYLSRIKRVFNVQITISYLILTMLFMSGIYFFNDGSSGTIIYLVVMFLTIMLMIVHPRYQFLVFTLSYGTILTLLLLEYFNPAWVVGYASTLVRIQDYMATIFLSTLFTTITIVVFRTSYIDERERVNRQNTELLLLNRKIDLQKAELEKKAMELEQSILLANERNARIETLMKELHHRVKNNLQVISSLLALQYNRMEDDHARQSLMSSRTRIEAMALIHKSLYQHENVTEVEMENYLRSLVKLVAASYGAEEGLISLDVKLDNKMVDIDSAIPIGLIVNELLSNACKHAFGPDTDPKVWVSFRQDGVSGYILRVADNGRGMGDGNEAENNASFGMKLVHTLVTQLDAEMNIVNNNGTEFIIEMEV</sequence>
<dbReference type="InterPro" id="IPR005467">
    <property type="entry name" value="His_kinase_dom"/>
</dbReference>
<keyword evidence="4" id="KW-0808">Transferase</keyword>
<evidence type="ECO:0000256" key="5">
    <source>
        <dbReference type="ARBA" id="ARBA00022741"/>
    </source>
</evidence>
<keyword evidence="3" id="KW-0597">Phosphoprotein</keyword>
<keyword evidence="12" id="KW-1185">Reference proteome</keyword>
<feature type="transmembrane region" description="Helical" evidence="9">
    <location>
        <begin position="102"/>
        <end position="118"/>
    </location>
</feature>
<organism evidence="11 12">
    <name type="scientific">Flavihumibacter stibioxidans</name>
    <dbReference type="NCBI Taxonomy" id="1834163"/>
    <lineage>
        <taxon>Bacteria</taxon>
        <taxon>Pseudomonadati</taxon>
        <taxon>Bacteroidota</taxon>
        <taxon>Chitinophagia</taxon>
        <taxon>Chitinophagales</taxon>
        <taxon>Chitinophagaceae</taxon>
        <taxon>Flavihumibacter</taxon>
    </lineage>
</organism>
<feature type="transmembrane region" description="Helical" evidence="9">
    <location>
        <begin position="79"/>
        <end position="96"/>
    </location>
</feature>
<evidence type="ECO:0000256" key="2">
    <source>
        <dbReference type="ARBA" id="ARBA00012438"/>
    </source>
</evidence>
<dbReference type="Gene3D" id="3.30.565.10">
    <property type="entry name" value="Histidine kinase-like ATPase, C-terminal domain"/>
    <property type="match status" value="1"/>
</dbReference>
<feature type="domain" description="Histidine kinase" evidence="10">
    <location>
        <begin position="238"/>
        <end position="430"/>
    </location>
</feature>
<evidence type="ECO:0000256" key="9">
    <source>
        <dbReference type="SAM" id="Phobius"/>
    </source>
</evidence>
<keyword evidence="6" id="KW-0418">Kinase</keyword>
<dbReference type="SUPFAM" id="SSF55874">
    <property type="entry name" value="ATPase domain of HSP90 chaperone/DNA topoisomerase II/histidine kinase"/>
    <property type="match status" value="1"/>
</dbReference>
<keyword evidence="8" id="KW-0175">Coiled coil</keyword>
<dbReference type="RefSeq" id="WP_187258274.1">
    <property type="nucleotide sequence ID" value="NZ_JBHULF010000005.1"/>
</dbReference>